<dbReference type="Pfam" id="PF11894">
    <property type="entry name" value="Nup192"/>
    <property type="match status" value="1"/>
</dbReference>
<comment type="similarity">
    <text evidence="2">Belongs to the NUP186/NUP192/NUP205 family.</text>
</comment>
<dbReference type="EMBL" id="GGMR01007217">
    <property type="protein sequence ID" value="MBY19836.1"/>
    <property type="molecule type" value="Transcribed_RNA"/>
</dbReference>
<gene>
    <name evidence="6" type="primary">NUP205_1</name>
    <name evidence="6" type="ORF">g.101154</name>
</gene>
<dbReference type="GO" id="GO:0006999">
    <property type="term" value="P:nuclear pore organization"/>
    <property type="evidence" value="ECO:0007669"/>
    <property type="project" value="TreeGrafter"/>
</dbReference>
<evidence type="ECO:0000313" key="6">
    <source>
        <dbReference type="EMBL" id="MBY19836.1"/>
    </source>
</evidence>
<evidence type="ECO:0000256" key="2">
    <source>
        <dbReference type="ARBA" id="ARBA00005892"/>
    </source>
</evidence>
<sequence length="1914" mass="218149">METELLQSSWSPYTELLPVLENIFTNERPNVAFLKRILRAAKPHFLNVFKNPPKNVKSREQIMKVLADGKPIQKFEMLALPKDMAEEVLILSDMYDLDELMSLELLNTARYQNPKYPELCRGLVAVLLYYNAHRMLVSSLRLLIEGSTGRTWMPRVDPACAQHLGQFVDQLMNDGLFINILIVLENKDLTKEIELLQKNKAIGGPKHHQLVVSLFTEIRTMLAECVFYYSIQFGLSKQQLINLIQHLQKIKPDVESHGVISKVPLFMVTSFLYAIDLDCMNNTQEISGDTKELFLSSAYAELTKNDWEWPELKSIATFGLAVAFSKLRFSQHVFKDKNLFKIDETLISNAMDTKVFRFINQNVAPSEFLHYVEFMIKKFHQLITEFIVMMPHTVKEIRNKSDEIAHTILIYYQEGLEPPTSEENHFEQLLMLMAALYAKDPLELNLNLEYWPPSREQLKTIKMSSFLTTQKFQASLYRFICQTGDMLPHMLFVPYLNMLSSLATSETGAENVFNHFHSNATNSNLTWDHFFKTFLRYYTNLRQENIPPTDTVYKRSHQKGITALEIQGLQAVLKLIRNVAEQSVKSKVTFVDRSEWETLPVLLGLVSCPVRISLKADLILTLSTLVKPPPSIIAINFWQTLEASQIIVTVPTISSYQSRGIMAELDDLEPRNEEYPLTISLLKLLSTLTEQPVPNLLGSNTRTPGFDPYLNFVLHNIFLKCLSRGYKKQNEKWEVSGLCLELALKFLNQYEPQQTDFVGSSVMLPDNTSININPPPGFHIMTYLCTNSDFLKTILIIMHTGCQMFDLYTSFNGKEAMEKTTLVVLRLLEQALYLQQKFLNASISSGSPLIYTGLHKTLVSINVATNEPDYIIDLSKFVTYTHLPEHAYHAIRILITITSYPIPQSHMVSYFTSNPQLTIGIRHGFVECLEEEESTKFLEESNDMSTVKKCKESILKLLLQCLNSSPPNLAHYLLGFNLDNVQKTCFENAGVGGNPRNCLHSIIDILDDSLKSRKNGAVSKNHSKLLELCYQLIYVLVSSNRTSKPVLVYLKSRSDFILRHASALPFYTESSSKKVNCSDLIQMNWLLRIIAVEIKMHVHQNLLMTLTKLVLLFIGTTEKKNSIPGSELLQSQSTNNLFDHSTLTRDHDQDDSKDDGKKLLSLLEIVDLEFETTFDDMPELKYLESKLINQLLSECEISGKVPLIDIKQLHSILMNELKSIDNSSTIRTSLLQEIQELLAYAVRINDKRLQVSCMVKYFDAWHQLTAVIFSMANLPSMEFQQRFTFVIDLLVSLQSKVIRYPQMSDLSTLITNSQLLLLINLKNTIDQHLELCVLNPDLNLGSFVTGQSSVYSSMLQNILKCIQQSGSQKLRASLYSSLIALINLLATNSRTLTNGNFKQKNVLFTSTDKQILDSESIKFIKSLNFDQYLSERILEVICVDLTSGHDICKVLSYTLCELLIDINPKLISYISNQGYLKCIISSILESDSELKDLISSKNKTLKPIYVYENKMSLLNKIATYTTGADALLNHQAIACLSSVKAIDAHPNFETSFKRSIKEFMPDEGDRYMMICSPAMCLCQTVISTLGNQNMTSILQVVYYLISHRDTVTIALTNSAPLCEQWYLKELYQLTSLFVNVTNDDTSSEINSSGDKDIAGLFYHYSVLMQRTLIRFSVNLSIIRAIRKKCSEESSPNDGETNVTLYLRITLNLLNYVSNLMDGGWATSGQKFKRRILDVSVYTDSFSITSHGDLNPSNVLSMGTIVTIMVQTVEHYFMQFNTKTTAENRKSPIQLFGESNNENEIENKDIGDQTQRILCKQIVEVCLYILWAHTDYYFMQSPVQHVHRPKGLNRSGSSNQDDEDGVTPDELKELRQGLVKVFNEAFLEKLYATNDEKSEDSFVQVMVHRIKKLLQFVSS</sequence>
<dbReference type="GO" id="GO:0044611">
    <property type="term" value="C:nuclear pore inner ring"/>
    <property type="evidence" value="ECO:0007669"/>
    <property type="project" value="TreeGrafter"/>
</dbReference>
<feature type="region of interest" description="Disordered" evidence="5">
    <location>
        <begin position="1843"/>
        <end position="1863"/>
    </location>
</feature>
<evidence type="ECO:0000256" key="3">
    <source>
        <dbReference type="ARBA" id="ARBA00022448"/>
    </source>
</evidence>
<evidence type="ECO:0000256" key="5">
    <source>
        <dbReference type="SAM" id="MobiDB-lite"/>
    </source>
</evidence>
<dbReference type="PANTHER" id="PTHR31344">
    <property type="entry name" value="NUCLEAR PORE COMPLEX PROTEIN NUP205"/>
    <property type="match status" value="1"/>
</dbReference>
<keyword evidence="4" id="KW-0539">Nucleus</keyword>
<dbReference type="InterPro" id="IPR021827">
    <property type="entry name" value="Nup186/Nup192/Nup205"/>
</dbReference>
<comment type="subcellular location">
    <subcellularLocation>
        <location evidence="1">Nucleus</location>
    </subcellularLocation>
</comment>
<keyword evidence="3" id="KW-0813">Transport</keyword>
<dbReference type="GO" id="GO:0017056">
    <property type="term" value="F:structural constituent of nuclear pore"/>
    <property type="evidence" value="ECO:0007669"/>
    <property type="project" value="TreeGrafter"/>
</dbReference>
<reference evidence="6" key="1">
    <citation type="submission" date="2018-04" db="EMBL/GenBank/DDBJ databases">
        <title>Transcriptome of Schizaphis graminum biotype I.</title>
        <authorList>
            <person name="Scully E.D."/>
            <person name="Geib S.M."/>
            <person name="Palmer N.A."/>
            <person name="Koch K."/>
            <person name="Bradshaw J."/>
            <person name="Heng-Moss T."/>
            <person name="Sarath G."/>
        </authorList>
    </citation>
    <scope>NUCLEOTIDE SEQUENCE</scope>
</reference>
<accession>A0A2S2NSV6</accession>
<organism evidence="6">
    <name type="scientific">Schizaphis graminum</name>
    <name type="common">Green bug aphid</name>
    <dbReference type="NCBI Taxonomy" id="13262"/>
    <lineage>
        <taxon>Eukaryota</taxon>
        <taxon>Metazoa</taxon>
        <taxon>Ecdysozoa</taxon>
        <taxon>Arthropoda</taxon>
        <taxon>Hexapoda</taxon>
        <taxon>Insecta</taxon>
        <taxon>Pterygota</taxon>
        <taxon>Neoptera</taxon>
        <taxon>Paraneoptera</taxon>
        <taxon>Hemiptera</taxon>
        <taxon>Sternorrhyncha</taxon>
        <taxon>Aphidomorpha</taxon>
        <taxon>Aphidoidea</taxon>
        <taxon>Aphididae</taxon>
        <taxon>Aphidini</taxon>
        <taxon>Schizaphis</taxon>
    </lineage>
</organism>
<dbReference type="PANTHER" id="PTHR31344:SF0">
    <property type="entry name" value="NUCLEAR PORE COMPLEX PROTEIN NUP205"/>
    <property type="match status" value="1"/>
</dbReference>
<name>A0A2S2NSV6_SCHGA</name>
<evidence type="ECO:0000256" key="4">
    <source>
        <dbReference type="ARBA" id="ARBA00023242"/>
    </source>
</evidence>
<evidence type="ECO:0000256" key="1">
    <source>
        <dbReference type="ARBA" id="ARBA00004123"/>
    </source>
</evidence>
<proteinExistence type="inferred from homology"/>
<protein>
    <submittedName>
        <fullName evidence="6">Nuclear pore complex protein</fullName>
    </submittedName>
</protein>